<proteinExistence type="predicted"/>
<feature type="region of interest" description="Disordered" evidence="1">
    <location>
        <begin position="1"/>
        <end position="71"/>
    </location>
</feature>
<feature type="compositionally biased region" description="Basic and acidic residues" evidence="1">
    <location>
        <begin position="503"/>
        <end position="516"/>
    </location>
</feature>
<feature type="compositionally biased region" description="Basic and acidic residues" evidence="1">
    <location>
        <begin position="472"/>
        <end position="481"/>
    </location>
</feature>
<accession>E3W5T0</accession>
<reference evidence="2" key="1">
    <citation type="submission" date="2010-10" db="EMBL/GenBank/DDBJ databases">
        <title>A neurotropic herpesvirus infecting the gastropod, abalone, shares ancestry with oyster herpesvirus and a herpesvirus associated with the amphioxus genome.</title>
        <authorList>
            <person name="Savin K.W."/>
            <person name="Cocks B.G."/>
            <person name="Wong F."/>
            <person name="Sawbridge T."/>
            <person name="Cogan N."/>
            <person name="Savage D."/>
            <person name="Warner S."/>
        </authorList>
    </citation>
    <scope>NUCLEOTIDE SEQUENCE</scope>
    <source>
        <strain evidence="2">Victoria</strain>
    </source>
</reference>
<feature type="compositionally biased region" description="Basic and acidic residues" evidence="1">
    <location>
        <begin position="448"/>
        <end position="463"/>
    </location>
</feature>
<feature type="region of interest" description="Disordered" evidence="1">
    <location>
        <begin position="429"/>
        <end position="565"/>
    </location>
</feature>
<name>E3W5T0_9VIRU</name>
<sequence>MSQVQEYNSASTSEVDEQETMDTSSPQEETVDESSTEKTAPKKSSKKDKKPAPRFTAAQNGILPTHPRPEMSAENKMKFAEYIQKKKLDQIDMVEIDGMSIRQRIVRKIFEKECCLFELASQAIDAKSEAELKKIEERVEDVRFLNTDQSRRLGSALIKIRNDRMKRGSKRAEKVQTGVVEDTDLCLDKEESGKSGKKTKSAPKKSPAIEKLEKMMTEKKYGEAAIILSMVSIPDYIKEEVREVLVKNEVAEGEPQRCFTCSNMVPVILKPTCCEKSIPMCENCLDGFAQNYSNSSPGRRMKCGFMSCYSCDTMMGYHGEDDKEVSKDQKPVTDMLKSDDVFYAKFLLAVITKHKVKGFNTNQRPLLMAIGSWIQKTLKDQMTIYQEEKVYMLANYGVNNHNISAELIRAIERGSTAEEYFVALHEKNKKKNGNKKNKKSVPSPLAVEVREEDVVPEEAKSEEANSEPMQTETEKPKEKPKSVKRKAADDEEEEVEEPALKVQKVDEETAPEDRKLATPARKPVNDDDDDEDMEDDKPSVSTNIGFETLLGDDLQDQMEEPDMLS</sequence>
<organism evidence="2">
    <name type="scientific">Abalone herpesvirus Victoria/AUS/2007</name>
    <dbReference type="NCBI Taxonomy" id="860344"/>
    <lineage>
        <taxon>Viruses</taxon>
        <taxon>Duplodnaviria</taxon>
        <taxon>Heunggongvirae</taxon>
        <taxon>Peploviricota</taxon>
        <taxon>Herviviricetes</taxon>
        <taxon>Herpesvirales</taxon>
        <taxon>Malacoherpesviridae</taxon>
        <taxon>Aurivirus</taxon>
        <taxon>Aurivirus haliotidmalaco1</taxon>
        <taxon>Haliotid herpesvirus 1</taxon>
    </lineage>
</organism>
<feature type="compositionally biased region" description="Polar residues" evidence="1">
    <location>
        <begin position="1"/>
        <end position="13"/>
    </location>
</feature>
<evidence type="ECO:0000313" key="2">
    <source>
        <dbReference type="EMBL" id="ADP36929.1"/>
    </source>
</evidence>
<protein>
    <submittedName>
        <fullName evidence="2">p111</fullName>
    </submittedName>
</protein>
<feature type="compositionally biased region" description="Basic residues" evidence="1">
    <location>
        <begin position="429"/>
        <end position="439"/>
    </location>
</feature>
<feature type="compositionally biased region" description="Acidic residues" evidence="1">
    <location>
        <begin position="553"/>
        <end position="565"/>
    </location>
</feature>
<evidence type="ECO:0000256" key="1">
    <source>
        <dbReference type="SAM" id="MobiDB-lite"/>
    </source>
</evidence>
<dbReference type="EMBL" id="HQ400686">
    <property type="protein sequence ID" value="ADP36929.1"/>
    <property type="molecule type" value="Genomic_DNA"/>
</dbReference>
<feature type="compositionally biased region" description="Acidic residues" evidence="1">
    <location>
        <begin position="526"/>
        <end position="535"/>
    </location>
</feature>